<dbReference type="PRINTS" id="PR02008">
    <property type="entry name" value="RCMTFAMILY"/>
</dbReference>
<evidence type="ECO:0000256" key="6">
    <source>
        <dbReference type="PROSITE-ProRule" id="PRU01023"/>
    </source>
</evidence>
<keyword evidence="9" id="KW-1185">Reference proteome</keyword>
<dbReference type="InterPro" id="IPR001678">
    <property type="entry name" value="MeTrfase_RsmB-F_NOP2_dom"/>
</dbReference>
<dbReference type="SUPFAM" id="SSF53335">
    <property type="entry name" value="S-adenosyl-L-methionine-dependent methyltransferases"/>
    <property type="match status" value="1"/>
</dbReference>
<dbReference type="Pfam" id="PF01029">
    <property type="entry name" value="NusB"/>
    <property type="match status" value="1"/>
</dbReference>
<feature type="binding site" evidence="6">
    <location>
        <position position="291"/>
    </location>
    <ligand>
        <name>S-adenosyl-L-methionine</name>
        <dbReference type="ChEBI" id="CHEBI:59789"/>
    </ligand>
</feature>
<evidence type="ECO:0000256" key="4">
    <source>
        <dbReference type="ARBA" id="ARBA00022691"/>
    </source>
</evidence>
<feature type="active site" description="Nucleophile" evidence="6">
    <location>
        <position position="360"/>
    </location>
</feature>
<dbReference type="PANTHER" id="PTHR22807:SF61">
    <property type="entry name" value="NOL1_NOP2_SUN FAMILY PROTEIN _ ANTITERMINATION NUSB DOMAIN-CONTAINING PROTEIN"/>
    <property type="match status" value="1"/>
</dbReference>
<accession>A0A6B0U6I8</accession>
<feature type="binding site" evidence="6">
    <location>
        <position position="265"/>
    </location>
    <ligand>
        <name>S-adenosyl-L-methionine</name>
        <dbReference type="ChEBI" id="CHEBI:59789"/>
    </ligand>
</feature>
<dbReference type="RefSeq" id="WP_160856020.1">
    <property type="nucleotide sequence ID" value="NZ_WUWG01000006.1"/>
</dbReference>
<protein>
    <submittedName>
        <fullName evidence="8">Methyltransferase domain-containing protein</fullName>
    </submittedName>
</protein>
<feature type="binding site" evidence="6">
    <location>
        <position position="307"/>
    </location>
    <ligand>
        <name>S-adenosyl-L-methionine</name>
        <dbReference type="ChEBI" id="CHEBI:59789"/>
    </ligand>
</feature>
<dbReference type="InterPro" id="IPR023267">
    <property type="entry name" value="RCMT"/>
</dbReference>
<dbReference type="Proteomes" id="UP000436016">
    <property type="component" value="Unassembled WGS sequence"/>
</dbReference>
<evidence type="ECO:0000259" key="7">
    <source>
        <dbReference type="PROSITE" id="PS51686"/>
    </source>
</evidence>
<proteinExistence type="inferred from homology"/>
<comment type="similarity">
    <text evidence="1 6">Belongs to the class I-like SAM-binding methyltransferase superfamily. RsmB/NOP family.</text>
</comment>
<keyword evidence="4 6" id="KW-0949">S-adenosyl-L-methionine</keyword>
<comment type="caution">
    <text evidence="8">The sequence shown here is derived from an EMBL/GenBank/DDBJ whole genome shotgun (WGS) entry which is preliminary data.</text>
</comment>
<dbReference type="Gene3D" id="3.40.50.150">
    <property type="entry name" value="Vaccinia Virus protein VP39"/>
    <property type="match status" value="1"/>
</dbReference>
<dbReference type="Pfam" id="PF01189">
    <property type="entry name" value="Methyltr_RsmB-F"/>
    <property type="match status" value="1"/>
</dbReference>
<keyword evidence="3 6" id="KW-0808">Transferase</keyword>
<dbReference type="InterPro" id="IPR049560">
    <property type="entry name" value="MeTrfase_RsmB-F_NOP2_cat"/>
</dbReference>
<dbReference type="GO" id="GO:0003723">
    <property type="term" value="F:RNA binding"/>
    <property type="evidence" value="ECO:0007669"/>
    <property type="project" value="UniProtKB-UniRule"/>
</dbReference>
<organism evidence="8 9">
    <name type="scientific">Oceanomicrobium pacificus</name>
    <dbReference type="NCBI Taxonomy" id="2692916"/>
    <lineage>
        <taxon>Bacteria</taxon>
        <taxon>Pseudomonadati</taxon>
        <taxon>Pseudomonadota</taxon>
        <taxon>Alphaproteobacteria</taxon>
        <taxon>Rhodobacterales</taxon>
        <taxon>Paracoccaceae</taxon>
        <taxon>Oceanomicrobium</taxon>
    </lineage>
</organism>
<evidence type="ECO:0000256" key="3">
    <source>
        <dbReference type="ARBA" id="ARBA00022679"/>
    </source>
</evidence>
<dbReference type="PANTHER" id="PTHR22807">
    <property type="entry name" value="NOP2 YEAST -RELATED NOL1/NOP2/FMU SUN DOMAIN-CONTAINING"/>
    <property type="match status" value="1"/>
</dbReference>
<dbReference type="SUPFAM" id="SSF48013">
    <property type="entry name" value="NusB-like"/>
    <property type="match status" value="1"/>
</dbReference>
<evidence type="ECO:0000256" key="5">
    <source>
        <dbReference type="ARBA" id="ARBA00022884"/>
    </source>
</evidence>
<dbReference type="PROSITE" id="PS51686">
    <property type="entry name" value="SAM_MT_RSMB_NOP"/>
    <property type="match status" value="1"/>
</dbReference>
<name>A0A6B0U6I8_9RHOB</name>
<feature type="domain" description="SAM-dependent MTase RsmB/NOP-type" evidence="7">
    <location>
        <begin position="134"/>
        <end position="428"/>
    </location>
</feature>
<dbReference type="CDD" id="cd02440">
    <property type="entry name" value="AdoMet_MTases"/>
    <property type="match status" value="1"/>
</dbReference>
<gene>
    <name evidence="8" type="ORF">GSH16_13600</name>
</gene>
<sequence>MPKDETGLAARRAALALLSKVTGSGAPLSEVQDEALARLDPAERARAQSLVLAALRHIDRLDSVIDAHLTKAPPLKMRNILRLAAAEMLVLDVPPHAAVDSAVRLTRADRKVQHLSKLANAVARRVSETDADAFAALPPTRMPAWIRKPVQRQIGAERVEAIEAVQSQRPPLDITLRDPATATQWAAELEAEILPTGSLRRARPGQVSALPGYAEGVWWVQDAAAALPARMLAPAPGMRILDLCAAPGGKTLQLAAAGADVTALDLSPARLKRVEENLSRTGLSAALVAADAREWAPDAPFDAILLDAPCSATGTLRRHPDLPFARIGQDLRPILQVQAALLARAADWLKPGGRLVYCTCSILPAEGPKPVADLLAAREDMQEVPLAIPGIDIPDSWRDGAARLRLYPDLWADRGGMDGFFATTLEKRVTGR</sequence>
<keyword evidence="5 6" id="KW-0694">RNA-binding</keyword>
<dbReference type="GO" id="GO:0008173">
    <property type="term" value="F:RNA methyltransferase activity"/>
    <property type="evidence" value="ECO:0007669"/>
    <property type="project" value="InterPro"/>
</dbReference>
<dbReference type="AlphaFoldDB" id="A0A6B0U6I8"/>
<dbReference type="InterPro" id="IPR006027">
    <property type="entry name" value="NusB_RsmB_TIM44"/>
</dbReference>
<feature type="binding site" evidence="6">
    <location>
        <begin position="244"/>
        <end position="250"/>
    </location>
    <ligand>
        <name>S-adenosyl-L-methionine</name>
        <dbReference type="ChEBI" id="CHEBI:59789"/>
    </ligand>
</feature>
<dbReference type="InterPro" id="IPR029063">
    <property type="entry name" value="SAM-dependent_MTases_sf"/>
</dbReference>
<dbReference type="PROSITE" id="PS01153">
    <property type="entry name" value="NOL1_NOP2_SUN"/>
    <property type="match status" value="1"/>
</dbReference>
<dbReference type="EMBL" id="WUWG01000006">
    <property type="protein sequence ID" value="MXU66481.1"/>
    <property type="molecule type" value="Genomic_DNA"/>
</dbReference>
<keyword evidence="2 6" id="KW-0489">Methyltransferase</keyword>
<evidence type="ECO:0000313" key="9">
    <source>
        <dbReference type="Proteomes" id="UP000436016"/>
    </source>
</evidence>
<reference evidence="8 9" key="1">
    <citation type="submission" date="2019-12" db="EMBL/GenBank/DDBJ databases">
        <title>Strain KN286 was isolated from seawater, which was collected from Caroline Seamount in the tropical western Pacific.</title>
        <authorList>
            <person name="Wang Q."/>
        </authorList>
    </citation>
    <scope>NUCLEOTIDE SEQUENCE [LARGE SCALE GENOMIC DNA]</scope>
    <source>
        <strain evidence="8 9">KN286</strain>
    </source>
</reference>
<dbReference type="Gene3D" id="1.10.940.10">
    <property type="entry name" value="NusB-like"/>
    <property type="match status" value="1"/>
</dbReference>
<evidence type="ECO:0000256" key="2">
    <source>
        <dbReference type="ARBA" id="ARBA00022603"/>
    </source>
</evidence>
<evidence type="ECO:0000313" key="8">
    <source>
        <dbReference type="EMBL" id="MXU66481.1"/>
    </source>
</evidence>
<dbReference type="GO" id="GO:0001510">
    <property type="term" value="P:RNA methylation"/>
    <property type="evidence" value="ECO:0007669"/>
    <property type="project" value="InterPro"/>
</dbReference>
<dbReference type="GO" id="GO:0006355">
    <property type="term" value="P:regulation of DNA-templated transcription"/>
    <property type="evidence" value="ECO:0007669"/>
    <property type="project" value="InterPro"/>
</dbReference>
<dbReference type="InterPro" id="IPR018314">
    <property type="entry name" value="RsmB/NOL1/NOP2-like_CS"/>
</dbReference>
<dbReference type="InterPro" id="IPR035926">
    <property type="entry name" value="NusB-like_sf"/>
</dbReference>
<evidence type="ECO:0000256" key="1">
    <source>
        <dbReference type="ARBA" id="ARBA00007494"/>
    </source>
</evidence>